<dbReference type="Proteomes" id="UP001642540">
    <property type="component" value="Unassembled WGS sequence"/>
</dbReference>
<accession>A0ABP1RJN5</accession>
<feature type="transmembrane region" description="Helical" evidence="1">
    <location>
        <begin position="89"/>
        <end position="110"/>
    </location>
</feature>
<organism evidence="2 3">
    <name type="scientific">Orchesella dallaii</name>
    <dbReference type="NCBI Taxonomy" id="48710"/>
    <lineage>
        <taxon>Eukaryota</taxon>
        <taxon>Metazoa</taxon>
        <taxon>Ecdysozoa</taxon>
        <taxon>Arthropoda</taxon>
        <taxon>Hexapoda</taxon>
        <taxon>Collembola</taxon>
        <taxon>Entomobryomorpha</taxon>
        <taxon>Entomobryoidea</taxon>
        <taxon>Orchesellidae</taxon>
        <taxon>Orchesellinae</taxon>
        <taxon>Orchesella</taxon>
    </lineage>
</organism>
<protein>
    <submittedName>
        <fullName evidence="2">Uncharacterized protein</fullName>
    </submittedName>
</protein>
<evidence type="ECO:0000256" key="1">
    <source>
        <dbReference type="SAM" id="Phobius"/>
    </source>
</evidence>
<evidence type="ECO:0000313" key="3">
    <source>
        <dbReference type="Proteomes" id="UP001642540"/>
    </source>
</evidence>
<keyword evidence="3" id="KW-1185">Reference proteome</keyword>
<keyword evidence="1" id="KW-0812">Transmembrane</keyword>
<proteinExistence type="predicted"/>
<gene>
    <name evidence="2" type="ORF">ODALV1_LOCUS23004</name>
</gene>
<feature type="transmembrane region" description="Helical" evidence="1">
    <location>
        <begin position="122"/>
        <end position="144"/>
    </location>
</feature>
<sequence>MDNCLQRAFLGRPLDKVLKAIAIVDVVTAILYMVVGILIIHHQYGGVADDLERVALDLKYVATEHDNNEIARAHDDVLTETAITSSVHLSIYIAEFACEIYLFWNLWTASNDGNEIKLKRWWWIRLCVSLFNTCLNFTGSVLLGLEWHDLIFLTIFIYRFAELVLVRGFRKQIA</sequence>
<dbReference type="EMBL" id="CAXLJM020000076">
    <property type="protein sequence ID" value="CAL8129243.1"/>
    <property type="molecule type" value="Genomic_DNA"/>
</dbReference>
<comment type="caution">
    <text evidence="2">The sequence shown here is derived from an EMBL/GenBank/DDBJ whole genome shotgun (WGS) entry which is preliminary data.</text>
</comment>
<feature type="transmembrane region" description="Helical" evidence="1">
    <location>
        <begin position="20"/>
        <end position="40"/>
    </location>
</feature>
<keyword evidence="1" id="KW-0472">Membrane</keyword>
<reference evidence="2 3" key="1">
    <citation type="submission" date="2024-08" db="EMBL/GenBank/DDBJ databases">
        <authorList>
            <person name="Cucini C."/>
            <person name="Frati F."/>
        </authorList>
    </citation>
    <scope>NUCLEOTIDE SEQUENCE [LARGE SCALE GENOMIC DNA]</scope>
</reference>
<keyword evidence="1" id="KW-1133">Transmembrane helix</keyword>
<name>A0ABP1RJN5_9HEXA</name>
<feature type="transmembrane region" description="Helical" evidence="1">
    <location>
        <begin position="150"/>
        <end position="169"/>
    </location>
</feature>
<evidence type="ECO:0000313" key="2">
    <source>
        <dbReference type="EMBL" id="CAL8129243.1"/>
    </source>
</evidence>